<sequence>MEFAALTLPSHPYALTLAPDPAAVQQEKSVSVYGGAEALIEQGDTGNGLM</sequence>
<comment type="caution">
    <text evidence="1">The sequence shown here is derived from an EMBL/GenBank/DDBJ whole genome shotgun (WGS) entry which is preliminary data.</text>
</comment>
<proteinExistence type="predicted"/>
<dbReference type="EMBL" id="LVHD01000127">
    <property type="protein sequence ID" value="OAG75126.1"/>
    <property type="molecule type" value="Genomic_DNA"/>
</dbReference>
<protein>
    <submittedName>
        <fullName evidence="1">Uncharacterized protein</fullName>
    </submittedName>
</protein>
<dbReference type="Proteomes" id="UP000077349">
    <property type="component" value="Unassembled WGS sequence"/>
</dbReference>
<gene>
    <name evidence="1" type="ORF">Amal_03712</name>
</gene>
<reference evidence="1 2" key="1">
    <citation type="submission" date="2016-03" db="EMBL/GenBank/DDBJ databases">
        <title>Draft genome sequence of Acetobacter malorum CECT 7742, a strain isolated from strawberry vinegar.</title>
        <authorList>
            <person name="Sainz F."/>
            <person name="Mas A."/>
            <person name="Torija M.J."/>
        </authorList>
    </citation>
    <scope>NUCLEOTIDE SEQUENCE [LARGE SCALE GENOMIC DNA]</scope>
    <source>
        <strain evidence="1 2">CECT 7742</strain>
    </source>
</reference>
<evidence type="ECO:0000313" key="1">
    <source>
        <dbReference type="EMBL" id="OAG75126.1"/>
    </source>
</evidence>
<organism evidence="1 2">
    <name type="scientific">Acetobacter malorum</name>
    <dbReference type="NCBI Taxonomy" id="178901"/>
    <lineage>
        <taxon>Bacteria</taxon>
        <taxon>Pseudomonadati</taxon>
        <taxon>Pseudomonadota</taxon>
        <taxon>Alphaproteobacteria</taxon>
        <taxon>Acetobacterales</taxon>
        <taxon>Acetobacteraceae</taxon>
        <taxon>Acetobacter</taxon>
    </lineage>
</organism>
<evidence type="ECO:0000313" key="2">
    <source>
        <dbReference type="Proteomes" id="UP000077349"/>
    </source>
</evidence>
<dbReference type="AlphaFoldDB" id="A0A177G5M1"/>
<accession>A0A177G5M1</accession>
<name>A0A177G5M1_9PROT</name>